<feature type="domain" description="DUF5671" evidence="2">
    <location>
        <begin position="10"/>
        <end position="145"/>
    </location>
</feature>
<feature type="transmembrane region" description="Helical" evidence="1">
    <location>
        <begin position="12"/>
        <end position="36"/>
    </location>
</feature>
<dbReference type="Pfam" id="PF18920">
    <property type="entry name" value="DUF5671"/>
    <property type="match status" value="1"/>
</dbReference>
<gene>
    <name evidence="3" type="ORF">UV11_C0013G0012</name>
</gene>
<dbReference type="Proteomes" id="UP000034036">
    <property type="component" value="Unassembled WGS sequence"/>
</dbReference>
<protein>
    <recommendedName>
        <fullName evidence="2">DUF5671 domain-containing protein</fullName>
    </recommendedName>
</protein>
<reference evidence="3 4" key="1">
    <citation type="journal article" date="2015" name="Nature">
        <title>rRNA introns, odd ribosomes, and small enigmatic genomes across a large radiation of phyla.</title>
        <authorList>
            <person name="Brown C.T."/>
            <person name="Hug L.A."/>
            <person name="Thomas B.C."/>
            <person name="Sharon I."/>
            <person name="Castelle C.J."/>
            <person name="Singh A."/>
            <person name="Wilkins M.J."/>
            <person name="Williams K.H."/>
            <person name="Banfield J.F."/>
        </authorList>
    </citation>
    <scope>NUCLEOTIDE SEQUENCE [LARGE SCALE GENOMIC DNA]</scope>
</reference>
<accession>A0A0G1CDS2</accession>
<dbReference type="AlphaFoldDB" id="A0A0G1CDS2"/>
<dbReference type="EMBL" id="LCDF01000013">
    <property type="protein sequence ID" value="KKS47788.1"/>
    <property type="molecule type" value="Genomic_DNA"/>
</dbReference>
<feature type="transmembrane region" description="Helical" evidence="1">
    <location>
        <begin position="162"/>
        <end position="182"/>
    </location>
</feature>
<comment type="caution">
    <text evidence="3">The sequence shown here is derived from an EMBL/GenBank/DDBJ whole genome shotgun (WGS) entry which is preliminary data.</text>
</comment>
<evidence type="ECO:0000313" key="3">
    <source>
        <dbReference type="EMBL" id="KKS47788.1"/>
    </source>
</evidence>
<sequence length="309" mass="34978">MEETKTGPKDVFLHLLSIIALYVSAGSFIALIFQYINLLIPDPVSSNIYSVRAAQSAIRFSLASFVVVFPVYIWSVWFLGKSYKSSPEKLNLRIRRWLLNFTIFLAAIVIIGDLVILIFNLLQGELAVRFLLKVLAVLLVAAAILGFYFSELKRKATYDSKMFAYPAIVVFFIAVIAGFFLAGSPMEERARRFDDIRVGHLSAIQEEIKFFWQAKQRLPQNIDELKNELRGFIPPVDPETGQAYEYNKKGDKNFELCATFLKESIDESAAAKSLPYGDAGDQVWNHGVGRTCFDRVIDPDLFPPLKEIK</sequence>
<keyword evidence="1" id="KW-1133">Transmembrane helix</keyword>
<feature type="transmembrane region" description="Helical" evidence="1">
    <location>
        <begin position="130"/>
        <end position="150"/>
    </location>
</feature>
<keyword evidence="1" id="KW-0472">Membrane</keyword>
<feature type="transmembrane region" description="Helical" evidence="1">
    <location>
        <begin position="97"/>
        <end position="118"/>
    </location>
</feature>
<name>A0A0G1CDS2_9BACT</name>
<dbReference type="STRING" id="1618659.UV11_C0013G0012"/>
<dbReference type="InterPro" id="IPR043728">
    <property type="entry name" value="DUF5671"/>
</dbReference>
<keyword evidence="1" id="KW-0812">Transmembrane</keyword>
<evidence type="ECO:0000313" key="4">
    <source>
        <dbReference type="Proteomes" id="UP000034036"/>
    </source>
</evidence>
<feature type="transmembrane region" description="Helical" evidence="1">
    <location>
        <begin position="57"/>
        <end position="77"/>
    </location>
</feature>
<evidence type="ECO:0000259" key="2">
    <source>
        <dbReference type="Pfam" id="PF18920"/>
    </source>
</evidence>
<proteinExistence type="predicted"/>
<organism evidence="3 4">
    <name type="scientific">Candidatus Giovannonibacteria bacterium GW2011_GWF2_42_19</name>
    <dbReference type="NCBI Taxonomy" id="1618659"/>
    <lineage>
        <taxon>Bacteria</taxon>
        <taxon>Candidatus Giovannoniibacteriota</taxon>
    </lineage>
</organism>
<evidence type="ECO:0000256" key="1">
    <source>
        <dbReference type="SAM" id="Phobius"/>
    </source>
</evidence>